<name>A0A165GL81_9APHY</name>
<feature type="compositionally biased region" description="Basic and acidic residues" evidence="1">
    <location>
        <begin position="231"/>
        <end position="242"/>
    </location>
</feature>
<feature type="compositionally biased region" description="Basic and acidic residues" evidence="1">
    <location>
        <begin position="417"/>
        <end position="433"/>
    </location>
</feature>
<dbReference type="EMBL" id="KV427609">
    <property type="protein sequence ID" value="KZT10505.1"/>
    <property type="molecule type" value="Genomic_DNA"/>
</dbReference>
<gene>
    <name evidence="2" type="ORF">LAESUDRAFT_721882</name>
</gene>
<organism evidence="2 3">
    <name type="scientific">Laetiporus sulphureus 93-53</name>
    <dbReference type="NCBI Taxonomy" id="1314785"/>
    <lineage>
        <taxon>Eukaryota</taxon>
        <taxon>Fungi</taxon>
        <taxon>Dikarya</taxon>
        <taxon>Basidiomycota</taxon>
        <taxon>Agaricomycotina</taxon>
        <taxon>Agaricomycetes</taxon>
        <taxon>Polyporales</taxon>
        <taxon>Laetiporus</taxon>
    </lineage>
</organism>
<dbReference type="GeneID" id="63825122"/>
<feature type="compositionally biased region" description="Low complexity" evidence="1">
    <location>
        <begin position="1"/>
        <end position="11"/>
    </location>
</feature>
<keyword evidence="3" id="KW-1185">Reference proteome</keyword>
<feature type="region of interest" description="Disordered" evidence="1">
    <location>
        <begin position="94"/>
        <end position="128"/>
    </location>
</feature>
<evidence type="ECO:0000313" key="2">
    <source>
        <dbReference type="EMBL" id="KZT10505.1"/>
    </source>
</evidence>
<feature type="region of interest" description="Disordered" evidence="1">
    <location>
        <begin position="1"/>
        <end position="57"/>
    </location>
</feature>
<feature type="compositionally biased region" description="Low complexity" evidence="1">
    <location>
        <begin position="105"/>
        <end position="128"/>
    </location>
</feature>
<feature type="compositionally biased region" description="Polar residues" evidence="1">
    <location>
        <begin position="391"/>
        <end position="406"/>
    </location>
</feature>
<accession>A0A165GL81</accession>
<dbReference type="AlphaFoldDB" id="A0A165GL81"/>
<evidence type="ECO:0000313" key="3">
    <source>
        <dbReference type="Proteomes" id="UP000076871"/>
    </source>
</evidence>
<evidence type="ECO:0000256" key="1">
    <source>
        <dbReference type="SAM" id="MobiDB-lite"/>
    </source>
</evidence>
<feature type="region of interest" description="Disordered" evidence="1">
    <location>
        <begin position="391"/>
        <end position="433"/>
    </location>
</feature>
<dbReference type="Proteomes" id="UP000076871">
    <property type="component" value="Unassembled WGS sequence"/>
</dbReference>
<feature type="region of interest" description="Disordered" evidence="1">
    <location>
        <begin position="168"/>
        <end position="205"/>
    </location>
</feature>
<feature type="region of interest" description="Disordered" evidence="1">
    <location>
        <begin position="285"/>
        <end position="341"/>
    </location>
</feature>
<reference evidence="2 3" key="1">
    <citation type="journal article" date="2016" name="Mol. Biol. Evol.">
        <title>Comparative Genomics of Early-Diverging Mushroom-Forming Fungi Provides Insights into the Origins of Lignocellulose Decay Capabilities.</title>
        <authorList>
            <person name="Nagy L.G."/>
            <person name="Riley R."/>
            <person name="Tritt A."/>
            <person name="Adam C."/>
            <person name="Daum C."/>
            <person name="Floudas D."/>
            <person name="Sun H."/>
            <person name="Yadav J.S."/>
            <person name="Pangilinan J."/>
            <person name="Larsson K.H."/>
            <person name="Matsuura K."/>
            <person name="Barry K."/>
            <person name="Labutti K."/>
            <person name="Kuo R."/>
            <person name="Ohm R.A."/>
            <person name="Bhattacharya S.S."/>
            <person name="Shirouzu T."/>
            <person name="Yoshinaga Y."/>
            <person name="Martin F.M."/>
            <person name="Grigoriev I.V."/>
            <person name="Hibbett D.S."/>
        </authorList>
    </citation>
    <scope>NUCLEOTIDE SEQUENCE [LARGE SCALE GENOMIC DNA]</scope>
    <source>
        <strain evidence="2 3">93-53</strain>
    </source>
</reference>
<feature type="region of interest" description="Disordered" evidence="1">
    <location>
        <begin position="219"/>
        <end position="261"/>
    </location>
</feature>
<dbReference type="InParanoid" id="A0A165GL81"/>
<dbReference type="OrthoDB" id="2804771at2759"/>
<sequence length="467" mass="50933">MSCPPSVTSPFTPTPIPPVLHPHRTGPHVARQQGLYPPPSRRRTQSEKFPGAGLGSGLVSQVARSSDKYCQFNMPIGMLGSWVAHDRLPKRRVPIVKPVKTDGGPTSDSSSADMSSPATSTSLSPLPTPVSATGDSYFTMSSSSFASSLASNLADNRAIERRIHCHGIVLTPSQSKSEDEQPKRSEQLDRSPYRQSRTVGMDRASHSAESVLAFMHPAPSESSLAVSVASDRPRGHSPKEQTMKPASQRRVQHRRRKSDNFSPFPYFATPLVFSSVNPHLAMVPTLPPVAESSSNPKPKPKNKEKMRPKTASAAERAPLPAPPEPTARALDDTQLPSHSSSLSRINLKWMVPSKRLFGRQTNDTASLHSLHSHPEDPDAHLLPRIYSLPLTSNVNDDQEPSATARTAASVDPPQPSEGHDSPAPEPEDDRKVEIAILKVKGDVREESDLGEVIPRLRRLRAPTRRKL</sequence>
<protein>
    <submittedName>
        <fullName evidence="2">Uncharacterized protein</fullName>
    </submittedName>
</protein>
<dbReference type="RefSeq" id="XP_040768245.1">
    <property type="nucleotide sequence ID" value="XM_040908093.1"/>
</dbReference>
<feature type="compositionally biased region" description="Basic and acidic residues" evidence="1">
    <location>
        <begin position="176"/>
        <end position="192"/>
    </location>
</feature>
<proteinExistence type="predicted"/>